<keyword evidence="2" id="KW-1185">Reference proteome</keyword>
<protein>
    <submittedName>
        <fullName evidence="1">Uncharacterized protein</fullName>
    </submittedName>
</protein>
<dbReference type="SUPFAM" id="SSF50978">
    <property type="entry name" value="WD40 repeat-like"/>
    <property type="match status" value="1"/>
</dbReference>
<dbReference type="OrthoDB" id="4703at2759"/>
<accession>A0A166G2F0</accession>
<evidence type="ECO:0000313" key="1">
    <source>
        <dbReference type="EMBL" id="KZP17401.1"/>
    </source>
</evidence>
<reference evidence="1 2" key="1">
    <citation type="journal article" date="2016" name="Mol. Biol. Evol.">
        <title>Comparative Genomics of Early-Diverging Mushroom-Forming Fungi Provides Insights into the Origins of Lignocellulose Decay Capabilities.</title>
        <authorList>
            <person name="Nagy L.G."/>
            <person name="Riley R."/>
            <person name="Tritt A."/>
            <person name="Adam C."/>
            <person name="Daum C."/>
            <person name="Floudas D."/>
            <person name="Sun H."/>
            <person name="Yadav J.S."/>
            <person name="Pangilinan J."/>
            <person name="Larsson K.H."/>
            <person name="Matsuura K."/>
            <person name="Barry K."/>
            <person name="Labutti K."/>
            <person name="Kuo R."/>
            <person name="Ohm R.A."/>
            <person name="Bhattacharya S.S."/>
            <person name="Shirouzu T."/>
            <person name="Yoshinaga Y."/>
            <person name="Martin F.M."/>
            <person name="Grigoriev I.V."/>
            <person name="Hibbett D.S."/>
        </authorList>
    </citation>
    <scope>NUCLEOTIDE SEQUENCE [LARGE SCALE GENOMIC DNA]</scope>
    <source>
        <strain evidence="1 2">CBS 109695</strain>
    </source>
</reference>
<evidence type="ECO:0000313" key="2">
    <source>
        <dbReference type="Proteomes" id="UP000076532"/>
    </source>
</evidence>
<dbReference type="EMBL" id="KV417583">
    <property type="protein sequence ID" value="KZP17401.1"/>
    <property type="molecule type" value="Genomic_DNA"/>
</dbReference>
<dbReference type="AlphaFoldDB" id="A0A166G2F0"/>
<dbReference type="InterPro" id="IPR036322">
    <property type="entry name" value="WD40_repeat_dom_sf"/>
</dbReference>
<organism evidence="1 2">
    <name type="scientific">Athelia psychrophila</name>
    <dbReference type="NCBI Taxonomy" id="1759441"/>
    <lineage>
        <taxon>Eukaryota</taxon>
        <taxon>Fungi</taxon>
        <taxon>Dikarya</taxon>
        <taxon>Basidiomycota</taxon>
        <taxon>Agaricomycotina</taxon>
        <taxon>Agaricomycetes</taxon>
        <taxon>Agaricomycetidae</taxon>
        <taxon>Atheliales</taxon>
        <taxon>Atheliaceae</taxon>
        <taxon>Athelia</taxon>
    </lineage>
</organism>
<dbReference type="STRING" id="436010.A0A166G2F0"/>
<proteinExistence type="predicted"/>
<dbReference type="Proteomes" id="UP000076532">
    <property type="component" value="Unassembled WGS sequence"/>
</dbReference>
<name>A0A166G2F0_9AGAM</name>
<dbReference type="InterPro" id="IPR015943">
    <property type="entry name" value="WD40/YVTN_repeat-like_dom_sf"/>
</dbReference>
<dbReference type="Gene3D" id="2.130.10.10">
    <property type="entry name" value="YVTN repeat-like/Quinoprotein amine dehydrogenase"/>
    <property type="match status" value="1"/>
</dbReference>
<gene>
    <name evidence="1" type="ORF">FIBSPDRAFT_973564</name>
</gene>
<sequence>MRLVSPFHPIRTPEPLLPLELDDTSCSSLDWANSEVLVVGSTNGNIAVFKSSRKPSRLVILSVRSTSQLIAFHGPFNYLLSRLPMHCFNQYQSAIHADSTIFSSGGYDGITCLVDVRDPQTVLTRTRGLRDPDDAFLGVMIDSESSIKAFSASPGMLGRGHHSLESSGPVWSVPASDYHPKSLRDLRMARLSPQIHVEIPAGMVLHG</sequence>